<dbReference type="PANTHER" id="PTHR24273">
    <property type="entry name" value="FI04643P-RELATED"/>
    <property type="match status" value="1"/>
</dbReference>
<dbReference type="OrthoDB" id="9805017at2"/>
<evidence type="ECO:0000256" key="2">
    <source>
        <dbReference type="ARBA" id="ARBA00022737"/>
    </source>
</evidence>
<feature type="domain" description="HYR" evidence="4">
    <location>
        <begin position="811"/>
        <end position="914"/>
    </location>
</feature>
<sequence>MTTHLHFSAIGRSLLCVTLILLGATGLMAQAFSSQGSYGGATLAIPDWPIAGCGEQLTDLGGTTVLSATANVSGLPVGGNVTSITVETAINHTWVGDLDIFVEAPDGSILQLVAGAGAGTATACGASDDLVSTSPITFSDTAPQSAETMGSTTGSTVCADDGICDYSPDNDGNLLTAGTNGPQVFSFADFYPQSDGLNGNWTLYIADGGGGDTGDLVDFTVTVSGEEIACVDAAAPTIDDATARPVCDETFTMMTEMDYVYTVTPPSDGVSSSRDCRSAVIWRTPRFSDDCGVDSLAIVFSAESMPAATIIPDPLTYGSGSPEIMAQETDGYVQIITPSTYFYGSGASASTTTRVTYEVFDAEGNMETCFFFIEVVDNEDPIIDACPEDFEIAGDETSVGNGEGSDLAYSEVEVTITEAQFTAEGGDIDENCGVETITYIDVQAGTDPIIVTRTFTVTDYVGLAASCEQTITINPCIVELTCQDVTVYVDDAGNTSITPEEIQVSGSCDNTNLSLSQADFDCGDVANMPVTVTLFQNEGAQNEVSCTAEITVLDTIRPEVTCVPSFTLYLDDDGQFADPNSANFVFDNITIDTSDNCAVSGTIDRTRTLDADCTNTGEDIMVTYGFRDFSDNVTQCTVALIVLDTTPPAPVCMDLTVQLDGEGNGSIATDDNTMSQIDGGSSDNCGPLTFSEDITDFDCADIGPNTVTLTVTDPSGNVTTCDATVTVEDMVPPTLVCQDVAVFIDDMGLATVMDTSLAIMSLTDNCTDSAAIDIALIAPELGCDETTGTATLTATDIAGNVANCTIGLMAVDTISPVMTCANTVHFADEDCLFQGNAGMWTNGDNCDGIGLLEEEYFDEDGNNFLNLFFDFSANISAVLGNNRGFPLGVNTVRLTFTDASGNSGACEFTVTIEDNTPPDVVTTDQMLTLTDDEPTMTLTTGDLATATDNCGEPITIEFDRSLTFTGADIGTNELTVTVTDASGNETVTTVTVVVGFEQPNLACVSEINLTLNDDCQGLLIPRMFLTGNTALLDAFQFDITVDDNDPSNGPIVDGCGRFRYSISPASLGDEPTIGFTGDFAPENWTEILFSFLGGAQSPPSDEQLITVDFTADAMTLMTEATVFNTGSEFGAQQGIMFSESGVVAFDYNFNG</sequence>
<dbReference type="InterPro" id="IPR013783">
    <property type="entry name" value="Ig-like_fold"/>
</dbReference>
<keyword evidence="3" id="KW-0378">Hydrolase</keyword>
<reference evidence="7" key="1">
    <citation type="submission" date="2016-10" db="EMBL/GenBank/DDBJ databases">
        <authorList>
            <person name="Varghese N."/>
            <person name="Submissions S."/>
        </authorList>
    </citation>
    <scope>NUCLEOTIDE SEQUENCE [LARGE SCALE GENOMIC DNA]</scope>
    <source>
        <strain evidence="7">DSM 24740</strain>
    </source>
</reference>
<dbReference type="AlphaFoldDB" id="A0A1H9MMH3"/>
<dbReference type="GO" id="GO:0004252">
    <property type="term" value="F:serine-type endopeptidase activity"/>
    <property type="evidence" value="ECO:0007669"/>
    <property type="project" value="InterPro"/>
</dbReference>
<dbReference type="PROSITE" id="PS50825">
    <property type="entry name" value="HYR"/>
    <property type="match status" value="2"/>
</dbReference>
<dbReference type="PROSITE" id="PS51829">
    <property type="entry name" value="P_HOMO_B"/>
    <property type="match status" value="1"/>
</dbReference>
<keyword evidence="2" id="KW-0677">Repeat</keyword>
<evidence type="ECO:0000313" key="6">
    <source>
        <dbReference type="EMBL" id="SER24363.1"/>
    </source>
</evidence>
<proteinExistence type="predicted"/>
<accession>A0A1H9MMH3</accession>
<evidence type="ECO:0000256" key="3">
    <source>
        <dbReference type="ARBA" id="ARBA00022801"/>
    </source>
</evidence>
<dbReference type="InterPro" id="IPR003410">
    <property type="entry name" value="HYR_dom"/>
</dbReference>
<dbReference type="SUPFAM" id="SSF49785">
    <property type="entry name" value="Galactose-binding domain-like"/>
    <property type="match status" value="1"/>
</dbReference>
<feature type="domain" description="P/Homo B" evidence="5">
    <location>
        <begin position="31"/>
        <end position="229"/>
    </location>
</feature>
<keyword evidence="1" id="KW-0645">Protease</keyword>
<evidence type="ECO:0000313" key="7">
    <source>
        <dbReference type="Proteomes" id="UP000199021"/>
    </source>
</evidence>
<gene>
    <name evidence="6" type="ORF">SAMN05444359_1301</name>
</gene>
<dbReference type="GO" id="GO:0006508">
    <property type="term" value="P:proteolysis"/>
    <property type="evidence" value="ECO:0007669"/>
    <property type="project" value="UniProtKB-KW"/>
</dbReference>
<feature type="domain" description="HYR" evidence="4">
    <location>
        <begin position="643"/>
        <end position="729"/>
    </location>
</feature>
<dbReference type="RefSeq" id="WP_139211998.1">
    <property type="nucleotide sequence ID" value="NZ_FOFB01000030.1"/>
</dbReference>
<dbReference type="EMBL" id="FOFB01000030">
    <property type="protein sequence ID" value="SER24363.1"/>
    <property type="molecule type" value="Genomic_DNA"/>
</dbReference>
<keyword evidence="7" id="KW-1185">Reference proteome</keyword>
<dbReference type="Pfam" id="PF02494">
    <property type="entry name" value="HYR"/>
    <property type="match status" value="1"/>
</dbReference>
<dbReference type="Gene3D" id="2.60.120.260">
    <property type="entry name" value="Galactose-binding domain-like"/>
    <property type="match status" value="1"/>
</dbReference>
<dbReference type="InterPro" id="IPR008979">
    <property type="entry name" value="Galactose-bd-like_sf"/>
</dbReference>
<evidence type="ECO:0000259" key="5">
    <source>
        <dbReference type="PROSITE" id="PS51829"/>
    </source>
</evidence>
<dbReference type="InterPro" id="IPR002884">
    <property type="entry name" value="P_dom"/>
</dbReference>
<feature type="non-terminal residue" evidence="6">
    <location>
        <position position="1151"/>
    </location>
</feature>
<dbReference type="Gene3D" id="2.60.40.10">
    <property type="entry name" value="Immunoglobulins"/>
    <property type="match status" value="2"/>
</dbReference>
<dbReference type="PANTHER" id="PTHR24273:SF32">
    <property type="entry name" value="HYALIN"/>
    <property type="match status" value="1"/>
</dbReference>
<evidence type="ECO:0000256" key="1">
    <source>
        <dbReference type="ARBA" id="ARBA00022670"/>
    </source>
</evidence>
<organism evidence="6 7">
    <name type="scientific">Neolewinella agarilytica</name>
    <dbReference type="NCBI Taxonomy" id="478744"/>
    <lineage>
        <taxon>Bacteria</taxon>
        <taxon>Pseudomonadati</taxon>
        <taxon>Bacteroidota</taxon>
        <taxon>Saprospiria</taxon>
        <taxon>Saprospirales</taxon>
        <taxon>Lewinellaceae</taxon>
        <taxon>Neolewinella</taxon>
    </lineage>
</organism>
<protein>
    <submittedName>
        <fullName evidence="6">HYR domain-containing protein</fullName>
    </submittedName>
</protein>
<dbReference type="InParanoid" id="A0A1H9MMH3"/>
<dbReference type="Proteomes" id="UP000199021">
    <property type="component" value="Unassembled WGS sequence"/>
</dbReference>
<dbReference type="STRING" id="478744.SAMN05444359_1301"/>
<name>A0A1H9MMH3_9BACT</name>
<evidence type="ECO:0000259" key="4">
    <source>
        <dbReference type="PROSITE" id="PS50825"/>
    </source>
</evidence>